<dbReference type="Pfam" id="PF20297">
    <property type="entry name" value="MSSS"/>
    <property type="match status" value="1"/>
</dbReference>
<organism evidence="2">
    <name type="scientific">marine sediment metagenome</name>
    <dbReference type="NCBI Taxonomy" id="412755"/>
    <lineage>
        <taxon>unclassified sequences</taxon>
        <taxon>metagenomes</taxon>
        <taxon>ecological metagenomes</taxon>
    </lineage>
</organism>
<dbReference type="PROSITE" id="PS50828">
    <property type="entry name" value="SMR"/>
    <property type="match status" value="1"/>
</dbReference>
<name>X1MR96_9ZZZZ</name>
<feature type="domain" description="Smr" evidence="1">
    <location>
        <begin position="117"/>
        <end position="187"/>
    </location>
</feature>
<reference evidence="2" key="1">
    <citation type="journal article" date="2014" name="Front. Microbiol.">
        <title>High frequency of phylogenetically diverse reductive dehalogenase-homologous genes in deep subseafloor sedimentary metagenomes.</title>
        <authorList>
            <person name="Kawai M."/>
            <person name="Futagami T."/>
            <person name="Toyoda A."/>
            <person name="Takaki Y."/>
            <person name="Nishi S."/>
            <person name="Hori S."/>
            <person name="Arai W."/>
            <person name="Tsubouchi T."/>
            <person name="Morono Y."/>
            <person name="Uchiyama I."/>
            <person name="Ito T."/>
            <person name="Fujiyama A."/>
            <person name="Inagaki F."/>
            <person name="Takami H."/>
        </authorList>
    </citation>
    <scope>NUCLEOTIDE SEQUENCE</scope>
    <source>
        <strain evidence="2">Expedition CK06-06</strain>
    </source>
</reference>
<dbReference type="AlphaFoldDB" id="X1MR96"/>
<dbReference type="InterPro" id="IPR046893">
    <property type="entry name" value="MSSS"/>
</dbReference>
<dbReference type="InterPro" id="IPR036063">
    <property type="entry name" value="Smr_dom_sf"/>
</dbReference>
<proteinExistence type="predicted"/>
<gene>
    <name evidence="2" type="ORF">S06H3_25301</name>
</gene>
<dbReference type="InterPro" id="IPR002625">
    <property type="entry name" value="Smr_dom"/>
</dbReference>
<dbReference type="SMART" id="SM00463">
    <property type="entry name" value="SMR"/>
    <property type="match status" value="1"/>
</dbReference>
<evidence type="ECO:0000259" key="1">
    <source>
        <dbReference type="PROSITE" id="PS50828"/>
    </source>
</evidence>
<comment type="caution">
    <text evidence="2">The sequence shown here is derived from an EMBL/GenBank/DDBJ whole genome shotgun (WGS) entry which is preliminary data.</text>
</comment>
<dbReference type="EMBL" id="BARV01014559">
    <property type="protein sequence ID" value="GAI20536.1"/>
    <property type="molecule type" value="Genomic_DNA"/>
</dbReference>
<sequence>MQAISKEIKDEIVKIKPEKELIKNKDIEIGDYVLVKSLNKKGIIISISTKSEKCKVQIDNMKILVSIFDIEKIDKLDKAPEKYSHIRNGFDRGLSGRDSFSLSKIKTFRNEISIRQLTIEEARPVLEKYLDDAYLLGVSPVYIIHGKGKGILRDEVKKMLDKIPYIKSFRAGDTKEGGIGVTVAYLKK</sequence>
<dbReference type="Pfam" id="PF01713">
    <property type="entry name" value="Smr"/>
    <property type="match status" value="1"/>
</dbReference>
<accession>X1MR96</accession>
<protein>
    <recommendedName>
        <fullName evidence="1">Smr domain-containing protein</fullName>
    </recommendedName>
</protein>
<dbReference type="SUPFAM" id="SSF160443">
    <property type="entry name" value="SMR domain-like"/>
    <property type="match status" value="1"/>
</dbReference>
<evidence type="ECO:0000313" key="2">
    <source>
        <dbReference type="EMBL" id="GAI20536.1"/>
    </source>
</evidence>
<dbReference type="Gene3D" id="3.30.1370.110">
    <property type="match status" value="1"/>
</dbReference>